<evidence type="ECO:0000256" key="2">
    <source>
        <dbReference type="SAM" id="Phobius"/>
    </source>
</evidence>
<evidence type="ECO:0000313" key="4">
    <source>
        <dbReference type="Proteomes" id="UP000507470"/>
    </source>
</evidence>
<proteinExistence type="predicted"/>
<keyword evidence="2" id="KW-1133">Transmembrane helix</keyword>
<sequence length="609" mass="68240">MDYIYFTILTAFYILPGVLGKAIEHIFVSGCTDEEMSIKCPDNHKIAIKRLFYGVKKDRRCGLRGRNYMEDCCIRTHSDCIVMNEREYGKLNSYCSGFPECSYNVTVKSAVEACPDMSHKYTDYMTIIYDCIPDDDVVKFCTPSERTAKSVYLANSKYPYPENSLRKKSCQCSVRSGLANGITIEAIDIMIRKKKDKCHHAFRIHDSYGIYRHIACGQEGLYGYRSVYERMVANVTLTLDIGTKGKCFVWIHIKVQKPEDYLIVSCDGDPTAPEGSVLPPIAPDASVLPPTASYNDTSAEVVRQGRINLIPDMVAIIGGICAASALIIVICIVAIAVHCTRIREQGSPKTSGPVISSPVLITKKYDGEKETERFNYDEERYCSIKRNPIKMTKYTDLDAEKDKQLKEAFLQGTESEEKLPNDTLSNSNMPPHESPELPYIIDPPASYQCMADNRYFTMNPQKPQAEVAQIQVTSSLPHRGKKAKNKDKSVTFSPVAMVTPFPYGSDESVGSNGERNIANIIDSYQNLHTKAASPDISKFRKVVILPPTAEDVEPPPYQCPDQREMAEVEALWKSLQDTTTMDDGAYDNIDYLLSQNKAKNNQNKIESGV</sequence>
<dbReference type="Gene3D" id="2.60.120.740">
    <property type="match status" value="1"/>
</dbReference>
<dbReference type="CDD" id="cd22823">
    <property type="entry name" value="Gal_Rha_Lectin"/>
    <property type="match status" value="1"/>
</dbReference>
<keyword evidence="2" id="KW-0812">Transmembrane</keyword>
<dbReference type="OrthoDB" id="6045564at2759"/>
<accession>A0A6J8B872</accession>
<gene>
    <name evidence="3" type="ORF">MCOR_15711</name>
</gene>
<dbReference type="Proteomes" id="UP000507470">
    <property type="component" value="Unassembled WGS sequence"/>
</dbReference>
<keyword evidence="2" id="KW-0472">Membrane</keyword>
<organism evidence="3 4">
    <name type="scientific">Mytilus coruscus</name>
    <name type="common">Sea mussel</name>
    <dbReference type="NCBI Taxonomy" id="42192"/>
    <lineage>
        <taxon>Eukaryota</taxon>
        <taxon>Metazoa</taxon>
        <taxon>Spiralia</taxon>
        <taxon>Lophotrochozoa</taxon>
        <taxon>Mollusca</taxon>
        <taxon>Bivalvia</taxon>
        <taxon>Autobranchia</taxon>
        <taxon>Pteriomorphia</taxon>
        <taxon>Mytilida</taxon>
        <taxon>Mytiloidea</taxon>
        <taxon>Mytilidae</taxon>
        <taxon>Mytilinae</taxon>
        <taxon>Mytilus</taxon>
    </lineage>
</organism>
<keyword evidence="4" id="KW-1185">Reference proteome</keyword>
<feature type="region of interest" description="Disordered" evidence="1">
    <location>
        <begin position="411"/>
        <end position="430"/>
    </location>
</feature>
<evidence type="ECO:0000313" key="3">
    <source>
        <dbReference type="EMBL" id="CAC5379671.1"/>
    </source>
</evidence>
<evidence type="ECO:0000256" key="1">
    <source>
        <dbReference type="SAM" id="MobiDB-lite"/>
    </source>
</evidence>
<feature type="transmembrane region" description="Helical" evidence="2">
    <location>
        <begin position="313"/>
        <end position="337"/>
    </location>
</feature>
<dbReference type="AlphaFoldDB" id="A0A6J8B872"/>
<dbReference type="InterPro" id="IPR043159">
    <property type="entry name" value="Lectin_gal-bd_sf"/>
</dbReference>
<evidence type="ECO:0008006" key="5">
    <source>
        <dbReference type="Google" id="ProtNLM"/>
    </source>
</evidence>
<name>A0A6J8B872_MYTCO</name>
<protein>
    <recommendedName>
        <fullName evidence="5">SUEL-type lectin domain-containing protein</fullName>
    </recommendedName>
</protein>
<dbReference type="EMBL" id="CACVKT020002746">
    <property type="protein sequence ID" value="CAC5379671.1"/>
    <property type="molecule type" value="Genomic_DNA"/>
</dbReference>
<reference evidence="3 4" key="1">
    <citation type="submission" date="2020-06" db="EMBL/GenBank/DDBJ databases">
        <authorList>
            <person name="Li R."/>
            <person name="Bekaert M."/>
        </authorList>
    </citation>
    <scope>NUCLEOTIDE SEQUENCE [LARGE SCALE GENOMIC DNA]</scope>
    <source>
        <strain evidence="4">wild</strain>
    </source>
</reference>